<keyword evidence="2" id="KW-0808">Transferase</keyword>
<organism evidence="5 6">
    <name type="scientific">Pseudonocardia nematodicida</name>
    <dbReference type="NCBI Taxonomy" id="1206997"/>
    <lineage>
        <taxon>Bacteria</taxon>
        <taxon>Bacillati</taxon>
        <taxon>Actinomycetota</taxon>
        <taxon>Actinomycetes</taxon>
        <taxon>Pseudonocardiales</taxon>
        <taxon>Pseudonocardiaceae</taxon>
        <taxon>Pseudonocardia</taxon>
    </lineage>
</organism>
<dbReference type="Proteomes" id="UP001494902">
    <property type="component" value="Unassembled WGS sequence"/>
</dbReference>
<dbReference type="RefSeq" id="WP_349296062.1">
    <property type="nucleotide sequence ID" value="NZ_JBEDNQ010000001.1"/>
</dbReference>
<keyword evidence="3" id="KW-0479">Metal-binding</keyword>
<dbReference type="Gene3D" id="3.20.20.70">
    <property type="entry name" value="Aldolase class I"/>
    <property type="match status" value="1"/>
</dbReference>
<evidence type="ECO:0000313" key="5">
    <source>
        <dbReference type="EMBL" id="MEQ3548969.1"/>
    </source>
</evidence>
<evidence type="ECO:0000256" key="4">
    <source>
        <dbReference type="ARBA" id="ARBA00022833"/>
    </source>
</evidence>
<evidence type="ECO:0000256" key="2">
    <source>
        <dbReference type="ARBA" id="ARBA00022679"/>
    </source>
</evidence>
<evidence type="ECO:0000313" key="6">
    <source>
        <dbReference type="Proteomes" id="UP001494902"/>
    </source>
</evidence>
<keyword evidence="6" id="KW-1185">Reference proteome</keyword>
<comment type="caution">
    <text evidence="5">The sequence shown here is derived from an EMBL/GenBank/DDBJ whole genome shotgun (WGS) entry which is preliminary data.</text>
</comment>
<keyword evidence="4" id="KW-0862">Zinc</keyword>
<name>A0ABV1K3E0_9PSEU</name>
<dbReference type="InterPro" id="IPR013785">
    <property type="entry name" value="Aldolase_TIM"/>
</dbReference>
<dbReference type="PANTHER" id="PTHR37418">
    <property type="entry name" value="3-KETO-5-AMINOHEXANOATE CLEAVAGE ENZYME-RELATED"/>
    <property type="match status" value="1"/>
</dbReference>
<dbReference type="InterPro" id="IPR008567">
    <property type="entry name" value="BKACE"/>
</dbReference>
<accession>A0ABV1K3E0</accession>
<protein>
    <submittedName>
        <fullName evidence="5">3-keto-5-aminohexanoate cleavage protein</fullName>
    </submittedName>
</protein>
<reference evidence="5 6" key="1">
    <citation type="submission" date="2024-03" db="EMBL/GenBank/DDBJ databases">
        <title>Draft genome sequence of Pseudonocardia nematodicida JCM 31783.</title>
        <authorList>
            <person name="Butdee W."/>
            <person name="Duangmal K."/>
        </authorList>
    </citation>
    <scope>NUCLEOTIDE SEQUENCE [LARGE SCALE GENOMIC DNA]</scope>
    <source>
        <strain evidence="5 6">JCM 31783</strain>
    </source>
</reference>
<evidence type="ECO:0000256" key="3">
    <source>
        <dbReference type="ARBA" id="ARBA00022723"/>
    </source>
</evidence>
<comment type="cofactor">
    <cofactor evidence="1">
        <name>Zn(2+)</name>
        <dbReference type="ChEBI" id="CHEBI:29105"/>
    </cofactor>
</comment>
<evidence type="ECO:0000256" key="1">
    <source>
        <dbReference type="ARBA" id="ARBA00001947"/>
    </source>
</evidence>
<proteinExistence type="predicted"/>
<gene>
    <name evidence="5" type="ORF">WIS52_00685</name>
</gene>
<dbReference type="Pfam" id="PF05853">
    <property type="entry name" value="BKACE"/>
    <property type="match status" value="1"/>
</dbReference>
<dbReference type="PANTHER" id="PTHR37418:SF2">
    <property type="entry name" value="3-KETO-5-AMINOHEXANOATE CLEAVAGE ENZYME"/>
    <property type="match status" value="1"/>
</dbReference>
<dbReference type="EMBL" id="JBEDNQ010000001">
    <property type="protein sequence ID" value="MEQ3548969.1"/>
    <property type="molecule type" value="Genomic_DNA"/>
</dbReference>
<sequence>MKQSDHVVVSCAVTGAIHTPSLSDALPVTPQEIAGQAVDAAHAGAAVLHLHARDPRDGRPSGDPAVFEQFLGPVAAGTDAVVNITTGGSIVMTLDDRLAAARAFSPELASLNMGSMNFNFAAAAARDREWRFDWERDYLLGSADRIFSNTFTQIESILTDLGARGTRFEFECYDIGHLYTLAHFVERGLVRAPFLVQGVFGILGGIGPELDHVGHMVRTADRLFGDDYVFSAFAAGRHQFTVATHAAQLGGHVRVGLEDGLYLGRGRMARSNAEQVEKIVRIVGEVGRTPATPAQARELLDLKGPDRTELPGTAGVTR</sequence>